<dbReference type="HAMAP" id="MF_01365_B">
    <property type="entry name" value="Ribosomal_uL6_B"/>
    <property type="match status" value="1"/>
</dbReference>
<accession>A0A1C9CGU2</accession>
<evidence type="ECO:0000313" key="6">
    <source>
        <dbReference type="EMBL" id="AOM67618.1"/>
    </source>
</evidence>
<dbReference type="AlphaFoldDB" id="A0A1C9CGU2"/>
<feature type="domain" description="Large ribosomal subunit protein uL6 alpha-beta" evidence="5">
    <location>
        <begin position="95"/>
        <end position="168"/>
    </location>
</feature>
<dbReference type="InterPro" id="IPR002358">
    <property type="entry name" value="Ribosomal_uL6_CS"/>
</dbReference>
<keyword evidence="3 4" id="KW-0687">Ribonucleoprotein</keyword>
<keyword evidence="6" id="KW-0934">Plastid</keyword>
<dbReference type="NCBIfam" id="TIGR03654">
    <property type="entry name" value="L6_bact"/>
    <property type="match status" value="1"/>
</dbReference>
<name>A0A1C9CGU2_9FLOR</name>
<reference evidence="6" key="1">
    <citation type="journal article" date="2018" name="PLoS ONE">
        <title>Plastid genome analysis of three Nemaliophycidae red algal species suggests environmental adaptation for iron limited habitats.</title>
        <authorList>
            <person name="Cho C.H."/>
            <person name="Choi J.W."/>
            <person name="Lam D.W."/>
            <person name="Kim K.M."/>
            <person name="Yoon H.S."/>
        </authorList>
    </citation>
    <scope>NUCLEOTIDE SEQUENCE</scope>
</reference>
<dbReference type="GO" id="GO:0022625">
    <property type="term" value="C:cytosolic large ribosomal subunit"/>
    <property type="evidence" value="ECO:0007669"/>
    <property type="project" value="TreeGrafter"/>
</dbReference>
<dbReference type="PROSITE" id="PS00525">
    <property type="entry name" value="RIBOSOMAL_L6_1"/>
    <property type="match status" value="1"/>
</dbReference>
<dbReference type="PANTHER" id="PTHR11655:SF14">
    <property type="entry name" value="LARGE RIBOSOMAL SUBUNIT PROTEIN UL6M"/>
    <property type="match status" value="1"/>
</dbReference>
<dbReference type="PIRSF" id="PIRSF002162">
    <property type="entry name" value="Ribosomal_L6"/>
    <property type="match status" value="1"/>
</dbReference>
<dbReference type="Gene3D" id="3.90.930.12">
    <property type="entry name" value="Ribosomal protein L6, alpha-beta domain"/>
    <property type="match status" value="2"/>
</dbReference>
<dbReference type="PANTHER" id="PTHR11655">
    <property type="entry name" value="60S/50S RIBOSOMAL PROTEIN L6/L9"/>
    <property type="match status" value="1"/>
</dbReference>
<dbReference type="PRINTS" id="PR00059">
    <property type="entry name" value="RIBOSOMALL6"/>
</dbReference>
<organism evidence="6">
    <name type="scientific">Kumanoa americana</name>
    <dbReference type="NCBI Taxonomy" id="1196377"/>
    <lineage>
        <taxon>Eukaryota</taxon>
        <taxon>Rhodophyta</taxon>
        <taxon>Florideophyceae</taxon>
        <taxon>Nemaliophycidae</taxon>
        <taxon>Batrachospermales</taxon>
        <taxon>Batrachospermaceae</taxon>
        <taxon>Kumanoa</taxon>
    </lineage>
</organism>
<dbReference type="EMBL" id="KX284725">
    <property type="protein sequence ID" value="AOM67618.1"/>
    <property type="molecule type" value="Genomic_DNA"/>
</dbReference>
<keyword evidence="2 4" id="KW-0689">Ribosomal protein</keyword>
<dbReference type="InterPro" id="IPR019906">
    <property type="entry name" value="Ribosomal_uL6_bac-type"/>
</dbReference>
<evidence type="ECO:0000259" key="5">
    <source>
        <dbReference type="Pfam" id="PF00347"/>
    </source>
</evidence>
<dbReference type="RefSeq" id="YP_009297884.1">
    <property type="nucleotide sequence ID" value="NC_031178.1"/>
</dbReference>
<sequence>MSRIGKQTIILPNPVNIDIKNNIVTIQGPKGQQSRNISPLIDLAIQQLNDQKLLCLTIKDKSKQSQSLYGLSRTLIDNMIIGVTEGFSKHLEIQGVGYRSQMDGNKLILNVGYSHPVIITPPKDIFIQVENNTNISIFGINKEIVGQLASTIRAIRPPEPYKGKGIRYKGEIVKKKVGKAGK</sequence>
<evidence type="ECO:0000256" key="3">
    <source>
        <dbReference type="ARBA" id="ARBA00023274"/>
    </source>
</evidence>
<dbReference type="InterPro" id="IPR000702">
    <property type="entry name" value="Ribosomal_uL6-like"/>
</dbReference>
<dbReference type="Pfam" id="PF00347">
    <property type="entry name" value="Ribosomal_L6"/>
    <property type="match status" value="2"/>
</dbReference>
<dbReference type="GO" id="GO:0003735">
    <property type="term" value="F:structural constituent of ribosome"/>
    <property type="evidence" value="ECO:0007669"/>
    <property type="project" value="InterPro"/>
</dbReference>
<comment type="similarity">
    <text evidence="1 4">Belongs to the universal ribosomal protein uL6 family.</text>
</comment>
<geneLocation type="plastid" evidence="6"/>
<feature type="domain" description="Large ribosomal subunit protein uL6 alpha-beta" evidence="5">
    <location>
        <begin position="12"/>
        <end position="86"/>
    </location>
</feature>
<protein>
    <submittedName>
        <fullName evidence="6">Ribosomal protein L6</fullName>
    </submittedName>
</protein>
<evidence type="ECO:0000256" key="2">
    <source>
        <dbReference type="ARBA" id="ARBA00022980"/>
    </source>
</evidence>
<gene>
    <name evidence="6" type="primary">rpl6</name>
    <name evidence="6" type="ORF">Kuma_184</name>
</gene>
<dbReference type="GO" id="GO:0002181">
    <property type="term" value="P:cytoplasmic translation"/>
    <property type="evidence" value="ECO:0007669"/>
    <property type="project" value="TreeGrafter"/>
</dbReference>
<dbReference type="FunFam" id="3.90.930.12:FF:000001">
    <property type="entry name" value="50S ribosomal protein L6"/>
    <property type="match status" value="1"/>
</dbReference>
<dbReference type="GeneID" id="29056900"/>
<evidence type="ECO:0000256" key="4">
    <source>
        <dbReference type="RuleBase" id="RU003869"/>
    </source>
</evidence>
<evidence type="ECO:0000256" key="1">
    <source>
        <dbReference type="ARBA" id="ARBA00009356"/>
    </source>
</evidence>
<dbReference type="SUPFAM" id="SSF56053">
    <property type="entry name" value="Ribosomal protein L6"/>
    <property type="match status" value="2"/>
</dbReference>
<dbReference type="InterPro" id="IPR036789">
    <property type="entry name" value="Ribosomal_uL6-like_a/b-dom_sf"/>
</dbReference>
<dbReference type="GO" id="GO:0019843">
    <property type="term" value="F:rRNA binding"/>
    <property type="evidence" value="ECO:0007669"/>
    <property type="project" value="InterPro"/>
</dbReference>
<proteinExistence type="inferred from homology"/>
<dbReference type="InterPro" id="IPR020040">
    <property type="entry name" value="Ribosomal_uL6_a/b-dom"/>
</dbReference>